<comment type="similarity">
    <text evidence="1">Belongs to the thioredoxin family. DsbA subfamily.</text>
</comment>
<dbReference type="RefSeq" id="WP_241153178.1">
    <property type="nucleotide sequence ID" value="NZ_JACIJB010000002.1"/>
</dbReference>
<organism evidence="4 5">
    <name type="scientific">Brevundimonas halotolerans</name>
    <dbReference type="NCBI Taxonomy" id="69670"/>
    <lineage>
        <taxon>Bacteria</taxon>
        <taxon>Pseudomonadati</taxon>
        <taxon>Pseudomonadota</taxon>
        <taxon>Alphaproteobacteria</taxon>
        <taxon>Caulobacterales</taxon>
        <taxon>Caulobacteraceae</taxon>
        <taxon>Brevundimonas</taxon>
    </lineage>
</organism>
<accession>A0A7W9A2B9</accession>
<dbReference type="Pfam" id="PF13462">
    <property type="entry name" value="Thioredoxin_4"/>
    <property type="match status" value="1"/>
</dbReference>
<gene>
    <name evidence="4" type="ORF">FHS65_000894</name>
</gene>
<protein>
    <submittedName>
        <fullName evidence="4">Protein-disulfide isomerase</fullName>
    </submittedName>
</protein>
<dbReference type="PROSITE" id="PS51318">
    <property type="entry name" value="TAT"/>
    <property type="match status" value="1"/>
</dbReference>
<feature type="signal peptide" evidence="2">
    <location>
        <begin position="1"/>
        <end position="27"/>
    </location>
</feature>
<reference evidence="4 5" key="1">
    <citation type="submission" date="2020-08" db="EMBL/GenBank/DDBJ databases">
        <title>Genomic Encyclopedia of Type Strains, Phase IV (KMG-IV): sequencing the most valuable type-strain genomes for metagenomic binning, comparative biology and taxonomic classification.</title>
        <authorList>
            <person name="Goeker M."/>
        </authorList>
    </citation>
    <scope>NUCLEOTIDE SEQUENCE [LARGE SCALE GENOMIC DNA]</scope>
    <source>
        <strain evidence="4 5">DSM 24448</strain>
    </source>
</reference>
<dbReference type="InterPro" id="IPR012336">
    <property type="entry name" value="Thioredoxin-like_fold"/>
</dbReference>
<sequence>MSTGPKTARFRFSAMSRRAAMTGAALAAMGTLAACGGSDGGQAAQGDMAKGAPEGAKVTVVEYASVTCGACAGWQEQVWPEFKAKYVDTNQVRFIFREFPTPPADVAAAGFLLARCAGEDRYFEVVEEIMASQREWGQGIPPAATLSRIATSVGLSEEEYRTCVTDPEALAALEGRIQSARSEGVTATPTFFVNGTRVPNSSMEALSAAVDAELAK</sequence>
<dbReference type="GO" id="GO:0016853">
    <property type="term" value="F:isomerase activity"/>
    <property type="evidence" value="ECO:0007669"/>
    <property type="project" value="UniProtKB-KW"/>
</dbReference>
<dbReference type="PROSITE" id="PS51257">
    <property type="entry name" value="PROKAR_LIPOPROTEIN"/>
    <property type="match status" value="1"/>
</dbReference>
<dbReference type="EMBL" id="JACIJB010000002">
    <property type="protein sequence ID" value="MBB5660154.1"/>
    <property type="molecule type" value="Genomic_DNA"/>
</dbReference>
<evidence type="ECO:0000256" key="1">
    <source>
        <dbReference type="ARBA" id="ARBA00005791"/>
    </source>
</evidence>
<evidence type="ECO:0000313" key="4">
    <source>
        <dbReference type="EMBL" id="MBB5660154.1"/>
    </source>
</evidence>
<dbReference type="Proteomes" id="UP000548978">
    <property type="component" value="Unassembled WGS sequence"/>
</dbReference>
<dbReference type="InterPro" id="IPR036249">
    <property type="entry name" value="Thioredoxin-like_sf"/>
</dbReference>
<feature type="domain" description="Thioredoxin-like fold" evidence="3">
    <location>
        <begin position="45"/>
        <end position="212"/>
    </location>
</feature>
<evidence type="ECO:0000313" key="5">
    <source>
        <dbReference type="Proteomes" id="UP000548978"/>
    </source>
</evidence>
<feature type="chain" id="PRO_5030825849" evidence="2">
    <location>
        <begin position="28"/>
        <end position="216"/>
    </location>
</feature>
<dbReference type="PANTHER" id="PTHR13887:SF56">
    <property type="entry name" value="THIOREDOXIN-LIKE REDUCTASE RV2466C"/>
    <property type="match status" value="1"/>
</dbReference>
<dbReference type="AlphaFoldDB" id="A0A7W9A2B9"/>
<keyword evidence="5" id="KW-1185">Reference proteome</keyword>
<dbReference type="PANTHER" id="PTHR13887">
    <property type="entry name" value="GLUTATHIONE S-TRANSFERASE KAPPA"/>
    <property type="match status" value="1"/>
</dbReference>
<dbReference type="Gene3D" id="3.40.30.10">
    <property type="entry name" value="Glutaredoxin"/>
    <property type="match status" value="1"/>
</dbReference>
<dbReference type="SUPFAM" id="SSF52833">
    <property type="entry name" value="Thioredoxin-like"/>
    <property type="match status" value="1"/>
</dbReference>
<name>A0A7W9A2B9_9CAUL</name>
<proteinExistence type="inferred from homology"/>
<keyword evidence="4" id="KW-0413">Isomerase</keyword>
<evidence type="ECO:0000256" key="2">
    <source>
        <dbReference type="SAM" id="SignalP"/>
    </source>
</evidence>
<evidence type="ECO:0000259" key="3">
    <source>
        <dbReference type="Pfam" id="PF13462"/>
    </source>
</evidence>
<dbReference type="InterPro" id="IPR006311">
    <property type="entry name" value="TAT_signal"/>
</dbReference>
<keyword evidence="2" id="KW-0732">Signal</keyword>
<comment type="caution">
    <text evidence="4">The sequence shown here is derived from an EMBL/GenBank/DDBJ whole genome shotgun (WGS) entry which is preliminary data.</text>
</comment>